<gene>
    <name evidence="3" type="primary">11433973</name>
    <name evidence="1" type="ordered locus">MTR_6g009610</name>
    <name evidence="2" type="ORF">MtrunA17_Chr6g0452501</name>
</gene>
<reference evidence="3" key="3">
    <citation type="submission" date="2015-04" db="UniProtKB">
        <authorList>
            <consortium name="EnsemblPlants"/>
        </authorList>
    </citation>
    <scope>IDENTIFICATION</scope>
    <source>
        <strain evidence="3">cv. Jemalong A17</strain>
    </source>
</reference>
<dbReference type="STRING" id="3880.G7KKD4"/>
<dbReference type="KEGG" id="mtr:11433973"/>
<accession>G7KKD4</accession>
<evidence type="ECO:0000313" key="2">
    <source>
        <dbReference type="EMBL" id="RHN49979.1"/>
    </source>
</evidence>
<dbReference type="EMBL" id="PSQE01000006">
    <property type="protein sequence ID" value="RHN49979.1"/>
    <property type="molecule type" value="Genomic_DNA"/>
</dbReference>
<dbReference type="PANTHER" id="PTHR31170:SF23">
    <property type="match status" value="1"/>
</dbReference>
<dbReference type="AlphaFoldDB" id="G7KKD4"/>
<dbReference type="Proteomes" id="UP000002051">
    <property type="component" value="Chromosome 6"/>
</dbReference>
<keyword evidence="4" id="KW-1185">Reference proteome</keyword>
<reference evidence="1 4" key="2">
    <citation type="journal article" date="2014" name="BMC Genomics">
        <title>An improved genome release (version Mt4.0) for the model legume Medicago truncatula.</title>
        <authorList>
            <person name="Tang H."/>
            <person name="Krishnakumar V."/>
            <person name="Bidwell S."/>
            <person name="Rosen B."/>
            <person name="Chan A."/>
            <person name="Zhou S."/>
            <person name="Gentzbittel L."/>
            <person name="Childs K.L."/>
            <person name="Yandell M."/>
            <person name="Gundlach H."/>
            <person name="Mayer K.F."/>
            <person name="Schwartz D.C."/>
            <person name="Town C.D."/>
        </authorList>
    </citation>
    <scope>GENOME REANNOTATION</scope>
    <source>
        <strain evidence="3 4">cv. Jemalong A17</strain>
    </source>
</reference>
<dbReference type="PANTHER" id="PTHR31170">
    <property type="entry name" value="BNAC04G53230D PROTEIN"/>
    <property type="match status" value="1"/>
</dbReference>
<protein>
    <submittedName>
        <fullName evidence="1">DUF247 domain protein</fullName>
    </submittedName>
</protein>
<proteinExistence type="predicted"/>
<evidence type="ECO:0000313" key="4">
    <source>
        <dbReference type="Proteomes" id="UP000002051"/>
    </source>
</evidence>
<dbReference type="EnsemblPlants" id="AES74663">
    <property type="protein sequence ID" value="AES74663"/>
    <property type="gene ID" value="MTR_6g009610"/>
</dbReference>
<dbReference type="eggNOG" id="ENOG502RY48">
    <property type="taxonomic scope" value="Eukaryota"/>
</dbReference>
<name>G7KKD4_MEDTR</name>
<evidence type="ECO:0000313" key="1">
    <source>
        <dbReference type="EMBL" id="AES74663.1"/>
    </source>
</evidence>
<organism evidence="1 4">
    <name type="scientific">Medicago truncatula</name>
    <name type="common">Barrel medic</name>
    <name type="synonym">Medicago tribuloides</name>
    <dbReference type="NCBI Taxonomy" id="3880"/>
    <lineage>
        <taxon>Eukaryota</taxon>
        <taxon>Viridiplantae</taxon>
        <taxon>Streptophyta</taxon>
        <taxon>Embryophyta</taxon>
        <taxon>Tracheophyta</taxon>
        <taxon>Spermatophyta</taxon>
        <taxon>Magnoliopsida</taxon>
        <taxon>eudicotyledons</taxon>
        <taxon>Gunneridae</taxon>
        <taxon>Pentapetalae</taxon>
        <taxon>rosids</taxon>
        <taxon>fabids</taxon>
        <taxon>Fabales</taxon>
        <taxon>Fabaceae</taxon>
        <taxon>Papilionoideae</taxon>
        <taxon>50 kb inversion clade</taxon>
        <taxon>NPAAA clade</taxon>
        <taxon>Hologalegina</taxon>
        <taxon>IRL clade</taxon>
        <taxon>Trifolieae</taxon>
        <taxon>Medicago</taxon>
    </lineage>
</organism>
<dbReference type="OMA" id="YFRICKE"/>
<dbReference type="OrthoDB" id="672127at2759"/>
<dbReference type="Gramene" id="rna34225">
    <property type="protein sequence ID" value="RHN49979.1"/>
    <property type="gene ID" value="gene34225"/>
</dbReference>
<dbReference type="EMBL" id="CM001222">
    <property type="protein sequence ID" value="AES74663.1"/>
    <property type="molecule type" value="Genomic_DNA"/>
</dbReference>
<sequence length="417" mass="47881">MSSSRLLKDINSMLNTAESPSTDDCCIYKVPYVIRRHNKDAYTPKVVSIGPFHHGQPQLQNMESQKLIYFKDFLQRTKACLNDLVGYIESILSDFKRCYSETLPFSHDELVKLILINSAFIIQLFWTSYYEGCLFKPWLDNGIRHDLWLLENQLPFFVIEKIYSLSLTNVPTTMIHSFLKLTIHYFGYYNKSKLNFDKGDIIIRHFTDLIRIFHLQHPIESRPSRDRVCLGMIKHLPSATELLEAGVRFKVNTESKCLLDLRFSGGVLEIPQLKVQDSTETLLRNMVALEQCHYPDDSYITDYRSVLDYLINTGKDVDILVQREILENMLGDGDSVANLFNGLGKNVTRSTISSQFSILCKDLNAYCKNPRHKLKATLRRDYCKTPWQTAASIAGILLLVLTLLQSVCSVLQVVQAS</sequence>
<dbReference type="PaxDb" id="3880-AES74663"/>
<dbReference type="Proteomes" id="UP000265566">
    <property type="component" value="Chromosome 6"/>
</dbReference>
<evidence type="ECO:0000313" key="3">
    <source>
        <dbReference type="EnsemblPlants" id="AES74663"/>
    </source>
</evidence>
<reference evidence="2" key="4">
    <citation type="journal article" date="2018" name="Nat. Plants">
        <title>Whole-genome landscape of Medicago truncatula symbiotic genes.</title>
        <authorList>
            <person name="Pecrix Y."/>
            <person name="Gamas P."/>
            <person name="Carrere S."/>
        </authorList>
    </citation>
    <scope>NUCLEOTIDE SEQUENCE</scope>
    <source>
        <tissue evidence="2">Leaves</tissue>
    </source>
</reference>
<reference evidence="1 4" key="1">
    <citation type="journal article" date="2011" name="Nature">
        <title>The Medicago genome provides insight into the evolution of rhizobial symbioses.</title>
        <authorList>
            <person name="Young N.D."/>
            <person name="Debelle F."/>
            <person name="Oldroyd G.E."/>
            <person name="Geurts R."/>
            <person name="Cannon S.B."/>
            <person name="Udvardi M.K."/>
            <person name="Benedito V.A."/>
            <person name="Mayer K.F."/>
            <person name="Gouzy J."/>
            <person name="Schoof H."/>
            <person name="Van de Peer Y."/>
            <person name="Proost S."/>
            <person name="Cook D.R."/>
            <person name="Meyers B.C."/>
            <person name="Spannagl M."/>
            <person name="Cheung F."/>
            <person name="De Mita S."/>
            <person name="Krishnakumar V."/>
            <person name="Gundlach H."/>
            <person name="Zhou S."/>
            <person name="Mudge J."/>
            <person name="Bharti A.K."/>
            <person name="Murray J.D."/>
            <person name="Naoumkina M.A."/>
            <person name="Rosen B."/>
            <person name="Silverstein K.A."/>
            <person name="Tang H."/>
            <person name="Rombauts S."/>
            <person name="Zhao P.X."/>
            <person name="Zhou P."/>
            <person name="Barbe V."/>
            <person name="Bardou P."/>
            <person name="Bechner M."/>
            <person name="Bellec A."/>
            <person name="Berger A."/>
            <person name="Berges H."/>
            <person name="Bidwell S."/>
            <person name="Bisseling T."/>
            <person name="Choisne N."/>
            <person name="Couloux A."/>
            <person name="Denny R."/>
            <person name="Deshpande S."/>
            <person name="Dai X."/>
            <person name="Doyle J.J."/>
            <person name="Dudez A.M."/>
            <person name="Farmer A.D."/>
            <person name="Fouteau S."/>
            <person name="Franken C."/>
            <person name="Gibelin C."/>
            <person name="Gish J."/>
            <person name="Goldstein S."/>
            <person name="Gonzalez A.J."/>
            <person name="Green P.J."/>
            <person name="Hallab A."/>
            <person name="Hartog M."/>
            <person name="Hua A."/>
            <person name="Humphray S.J."/>
            <person name="Jeong D.H."/>
            <person name="Jing Y."/>
            <person name="Jocker A."/>
            <person name="Kenton S.M."/>
            <person name="Kim D.J."/>
            <person name="Klee K."/>
            <person name="Lai H."/>
            <person name="Lang C."/>
            <person name="Lin S."/>
            <person name="Macmil S.L."/>
            <person name="Magdelenat G."/>
            <person name="Matthews L."/>
            <person name="McCorrison J."/>
            <person name="Monaghan E.L."/>
            <person name="Mun J.H."/>
            <person name="Najar F.Z."/>
            <person name="Nicholson C."/>
            <person name="Noirot C."/>
            <person name="O'Bleness M."/>
            <person name="Paule C.R."/>
            <person name="Poulain J."/>
            <person name="Prion F."/>
            <person name="Qin B."/>
            <person name="Qu C."/>
            <person name="Retzel E.F."/>
            <person name="Riddle C."/>
            <person name="Sallet E."/>
            <person name="Samain S."/>
            <person name="Samson N."/>
            <person name="Sanders I."/>
            <person name="Saurat O."/>
            <person name="Scarpelli C."/>
            <person name="Schiex T."/>
            <person name="Segurens B."/>
            <person name="Severin A.J."/>
            <person name="Sherrier D.J."/>
            <person name="Shi R."/>
            <person name="Sims S."/>
            <person name="Singer S.R."/>
            <person name="Sinharoy S."/>
            <person name="Sterck L."/>
            <person name="Viollet A."/>
            <person name="Wang B.B."/>
            <person name="Wang K."/>
            <person name="Wang M."/>
            <person name="Wang X."/>
            <person name="Warfsmann J."/>
            <person name="Weissenbach J."/>
            <person name="White D.D."/>
            <person name="White J.D."/>
            <person name="Wiley G.B."/>
            <person name="Wincker P."/>
            <person name="Xing Y."/>
            <person name="Yang L."/>
            <person name="Yao Z."/>
            <person name="Ying F."/>
            <person name="Zhai J."/>
            <person name="Zhou L."/>
            <person name="Zuber A."/>
            <person name="Denarie J."/>
            <person name="Dixon R.A."/>
            <person name="May G.D."/>
            <person name="Schwartz D.C."/>
            <person name="Rogers J."/>
            <person name="Quetier F."/>
            <person name="Town C.D."/>
            <person name="Roe B.A."/>
        </authorList>
    </citation>
    <scope>NUCLEOTIDE SEQUENCE [LARGE SCALE GENOMIC DNA]</scope>
    <source>
        <strain evidence="1">A17</strain>
        <strain evidence="3 4">cv. Jemalong A17</strain>
    </source>
</reference>
<dbReference type="HOGENOM" id="CLU_020188_0_1_1"/>
<dbReference type="InterPro" id="IPR004158">
    <property type="entry name" value="DUF247_pln"/>
</dbReference>
<dbReference type="Pfam" id="PF03140">
    <property type="entry name" value="DUF247"/>
    <property type="match status" value="1"/>
</dbReference>